<evidence type="ECO:0000259" key="4">
    <source>
        <dbReference type="PROSITE" id="PS51186"/>
    </source>
</evidence>
<dbReference type="SUPFAM" id="SSF55729">
    <property type="entry name" value="Acyl-CoA N-acyltransferases (Nat)"/>
    <property type="match status" value="1"/>
</dbReference>
<keyword evidence="2" id="KW-0012">Acyltransferase</keyword>
<accession>A0AAE4ARY5</accession>
<sequence>MEPCVDAWCEPLPLLTSRLSLMAVSRSDAAVLAALGNDFEIAKYTARLPYPLTEQAVANWLGSHGPTKTALKICRRSDGGILGVVGISQIAEGRGELGYWVGRQHWGQGIATEAAQAILDFGFEHRGFEWVEAACRVTNPASRRVIEKCGFQPCGNGLMHSVAVGGTVPIERYGLDRKTWGSLKRWARA</sequence>
<comment type="similarity">
    <text evidence="3">Belongs to the acetyltransferase family. RimJ subfamily.</text>
</comment>
<gene>
    <name evidence="5" type="ORF">J2S73_001060</name>
</gene>
<dbReference type="PANTHER" id="PTHR43792">
    <property type="entry name" value="GNAT FAMILY, PUTATIVE (AFU_ORTHOLOGUE AFUA_3G00765)-RELATED-RELATED"/>
    <property type="match status" value="1"/>
</dbReference>
<evidence type="ECO:0000256" key="1">
    <source>
        <dbReference type="ARBA" id="ARBA00022679"/>
    </source>
</evidence>
<evidence type="ECO:0000256" key="3">
    <source>
        <dbReference type="ARBA" id="ARBA00038502"/>
    </source>
</evidence>
<feature type="domain" description="N-acetyltransferase" evidence="4">
    <location>
        <begin position="19"/>
        <end position="171"/>
    </location>
</feature>
<protein>
    <submittedName>
        <fullName evidence="5">RimJ/RimL family protein N-acetyltransferase</fullName>
    </submittedName>
</protein>
<dbReference type="Gene3D" id="3.40.630.30">
    <property type="match status" value="1"/>
</dbReference>
<evidence type="ECO:0000256" key="2">
    <source>
        <dbReference type="ARBA" id="ARBA00023315"/>
    </source>
</evidence>
<evidence type="ECO:0000313" key="6">
    <source>
        <dbReference type="Proteomes" id="UP001229244"/>
    </source>
</evidence>
<dbReference type="InterPro" id="IPR016181">
    <property type="entry name" value="Acyl_CoA_acyltransferase"/>
</dbReference>
<dbReference type="PANTHER" id="PTHR43792:SF8">
    <property type="entry name" value="[RIBOSOMAL PROTEIN US5]-ALANINE N-ACETYLTRANSFERASE"/>
    <property type="match status" value="1"/>
</dbReference>
<comment type="caution">
    <text evidence="5">The sequence shown here is derived from an EMBL/GenBank/DDBJ whole genome shotgun (WGS) entry which is preliminary data.</text>
</comment>
<keyword evidence="1" id="KW-0808">Transferase</keyword>
<dbReference type="Proteomes" id="UP001229244">
    <property type="component" value="Unassembled WGS sequence"/>
</dbReference>
<dbReference type="RefSeq" id="WP_306884409.1">
    <property type="nucleotide sequence ID" value="NZ_JAUSUL010000001.1"/>
</dbReference>
<dbReference type="EMBL" id="JAUSUL010000001">
    <property type="protein sequence ID" value="MDQ0314623.1"/>
    <property type="molecule type" value="Genomic_DNA"/>
</dbReference>
<dbReference type="Pfam" id="PF13302">
    <property type="entry name" value="Acetyltransf_3"/>
    <property type="match status" value="1"/>
</dbReference>
<evidence type="ECO:0000313" key="5">
    <source>
        <dbReference type="EMBL" id="MDQ0314623.1"/>
    </source>
</evidence>
<dbReference type="GO" id="GO:0016747">
    <property type="term" value="F:acyltransferase activity, transferring groups other than amino-acyl groups"/>
    <property type="evidence" value="ECO:0007669"/>
    <property type="project" value="InterPro"/>
</dbReference>
<keyword evidence="6" id="KW-1185">Reference proteome</keyword>
<dbReference type="InterPro" id="IPR000182">
    <property type="entry name" value="GNAT_dom"/>
</dbReference>
<organism evidence="5 6">
    <name type="scientific">Amorphus orientalis</name>
    <dbReference type="NCBI Taxonomy" id="649198"/>
    <lineage>
        <taxon>Bacteria</taxon>
        <taxon>Pseudomonadati</taxon>
        <taxon>Pseudomonadota</taxon>
        <taxon>Alphaproteobacteria</taxon>
        <taxon>Hyphomicrobiales</taxon>
        <taxon>Amorphaceae</taxon>
        <taxon>Amorphus</taxon>
    </lineage>
</organism>
<reference evidence="5" key="1">
    <citation type="submission" date="2023-07" db="EMBL/GenBank/DDBJ databases">
        <title>Genomic Encyclopedia of Type Strains, Phase IV (KMG-IV): sequencing the most valuable type-strain genomes for metagenomic binning, comparative biology and taxonomic classification.</title>
        <authorList>
            <person name="Goeker M."/>
        </authorList>
    </citation>
    <scope>NUCLEOTIDE SEQUENCE</scope>
    <source>
        <strain evidence="5">DSM 21202</strain>
    </source>
</reference>
<proteinExistence type="inferred from homology"/>
<dbReference type="PROSITE" id="PS51186">
    <property type="entry name" value="GNAT"/>
    <property type="match status" value="1"/>
</dbReference>
<dbReference type="AlphaFoldDB" id="A0AAE4ARY5"/>
<dbReference type="InterPro" id="IPR051531">
    <property type="entry name" value="N-acetyltransferase"/>
</dbReference>
<name>A0AAE4ARY5_9HYPH</name>